<organism evidence="8 9">
    <name type="scientific">Deferribacter desulfuricans (strain DSM 14783 / JCM 11476 / NBRC 101012 / SSM1)</name>
    <dbReference type="NCBI Taxonomy" id="639282"/>
    <lineage>
        <taxon>Bacteria</taxon>
        <taxon>Pseudomonadati</taxon>
        <taxon>Deferribacterota</taxon>
        <taxon>Deferribacteres</taxon>
        <taxon>Deferribacterales</taxon>
        <taxon>Deferribacteraceae</taxon>
        <taxon>Deferribacter</taxon>
    </lineage>
</organism>
<protein>
    <submittedName>
        <fullName evidence="8">Cobalt ABC transporter, permease</fullName>
    </submittedName>
</protein>
<dbReference type="PANTHER" id="PTHR34229">
    <property type="entry name" value="METAL TRANSPORT PROTEIN HI_1621-RELATED"/>
    <property type="match status" value="1"/>
</dbReference>
<evidence type="ECO:0000256" key="6">
    <source>
        <dbReference type="ARBA" id="ARBA00023136"/>
    </source>
</evidence>
<evidence type="ECO:0000256" key="4">
    <source>
        <dbReference type="ARBA" id="ARBA00022692"/>
    </source>
</evidence>
<dbReference type="NCBIfam" id="NF004905">
    <property type="entry name" value="PRK06265.1-5"/>
    <property type="match status" value="1"/>
</dbReference>
<feature type="transmembrane region" description="Helical" evidence="7">
    <location>
        <begin position="154"/>
        <end position="180"/>
    </location>
</feature>
<dbReference type="PANTHER" id="PTHR34229:SF1">
    <property type="entry name" value="METAL TRANSPORT PROTEIN HI_1621-RELATED"/>
    <property type="match status" value="1"/>
</dbReference>
<dbReference type="GO" id="GO:0000041">
    <property type="term" value="P:transition metal ion transport"/>
    <property type="evidence" value="ECO:0007669"/>
    <property type="project" value="InterPro"/>
</dbReference>
<evidence type="ECO:0000256" key="3">
    <source>
        <dbReference type="ARBA" id="ARBA00022475"/>
    </source>
</evidence>
<comment type="subcellular location">
    <subcellularLocation>
        <location evidence="1">Cell membrane</location>
        <topology evidence="1">Multi-pass membrane protein</topology>
    </subcellularLocation>
</comment>
<dbReference type="RefSeq" id="WP_013006791.1">
    <property type="nucleotide sequence ID" value="NC_013939.1"/>
</dbReference>
<reference evidence="8 9" key="1">
    <citation type="journal article" date="2010" name="DNA Res.">
        <title>Bacterial lifestyle in a deep-sea hydrothermal vent chimney revealed by the genome sequence of the thermophilic bacterium Deferribacter desulfuricans SSM1.</title>
        <authorList>
            <person name="Takaki Y."/>
            <person name="Shimamura S."/>
            <person name="Nakagawa S."/>
            <person name="Fukuhara Y."/>
            <person name="Horikawa H."/>
            <person name="Ankai A."/>
            <person name="Harada T."/>
            <person name="Hosoyama A."/>
            <person name="Oguchi A."/>
            <person name="Fukui S."/>
            <person name="Fujita N."/>
            <person name="Takami H."/>
            <person name="Takai K."/>
        </authorList>
    </citation>
    <scope>NUCLEOTIDE SEQUENCE [LARGE SCALE GENOMIC DNA]</scope>
    <source>
        <strain evidence="9">DSM 14783 / JCM 11476 / NBRC 101012 / SSM1</strain>
    </source>
</reference>
<dbReference type="Proteomes" id="UP000001520">
    <property type="component" value="Chromosome"/>
</dbReference>
<evidence type="ECO:0000256" key="7">
    <source>
        <dbReference type="SAM" id="Phobius"/>
    </source>
</evidence>
<dbReference type="AlphaFoldDB" id="D3PAC0"/>
<dbReference type="EMBL" id="AP011529">
    <property type="protein sequence ID" value="BAI79543.1"/>
    <property type="molecule type" value="Genomic_DNA"/>
</dbReference>
<feature type="transmembrane region" description="Helical" evidence="7">
    <location>
        <begin position="100"/>
        <end position="118"/>
    </location>
</feature>
<dbReference type="Pfam" id="PF01891">
    <property type="entry name" value="CbiM"/>
    <property type="match status" value="1"/>
</dbReference>
<feature type="transmembrane region" description="Helical" evidence="7">
    <location>
        <begin position="39"/>
        <end position="56"/>
    </location>
</feature>
<gene>
    <name evidence="8" type="primary">cbiM</name>
    <name evidence="8" type="ordered locus">DEFDS_0031</name>
</gene>
<evidence type="ECO:0000313" key="9">
    <source>
        <dbReference type="Proteomes" id="UP000001520"/>
    </source>
</evidence>
<evidence type="ECO:0000256" key="5">
    <source>
        <dbReference type="ARBA" id="ARBA00022989"/>
    </source>
</evidence>
<evidence type="ECO:0000313" key="8">
    <source>
        <dbReference type="EMBL" id="BAI79543.1"/>
    </source>
</evidence>
<evidence type="ECO:0000256" key="1">
    <source>
        <dbReference type="ARBA" id="ARBA00004651"/>
    </source>
</evidence>
<keyword evidence="2" id="KW-0813">Transport</keyword>
<dbReference type="InterPro" id="IPR002751">
    <property type="entry name" value="CbiM/NikMN"/>
</dbReference>
<feature type="transmembrane region" description="Helical" evidence="7">
    <location>
        <begin position="68"/>
        <end position="94"/>
    </location>
</feature>
<feature type="transmembrane region" description="Helical" evidence="7">
    <location>
        <begin position="125"/>
        <end position="148"/>
    </location>
</feature>
<proteinExistence type="predicted"/>
<dbReference type="STRING" id="639282.DEFDS_0031"/>
<accession>D3PAC0</accession>
<name>D3PAC0_DEFDS</name>
<evidence type="ECO:0000256" key="2">
    <source>
        <dbReference type="ARBA" id="ARBA00022448"/>
    </source>
</evidence>
<dbReference type="HOGENOM" id="CLU_052508_1_0_0"/>
<keyword evidence="6 7" id="KW-0472">Membrane</keyword>
<dbReference type="Gene3D" id="1.10.1760.20">
    <property type="match status" value="1"/>
</dbReference>
<keyword evidence="5 7" id="KW-1133">Transmembrane helix</keyword>
<feature type="transmembrane region" description="Helical" evidence="7">
    <location>
        <begin position="12"/>
        <end position="33"/>
    </location>
</feature>
<dbReference type="OrthoDB" id="9809846at2"/>
<dbReference type="KEGG" id="ddf:DEFDS_0031"/>
<dbReference type="eggNOG" id="COG0310">
    <property type="taxonomic scope" value="Bacteria"/>
</dbReference>
<keyword evidence="4 7" id="KW-0812">Transmembrane</keyword>
<dbReference type="GO" id="GO:0005886">
    <property type="term" value="C:plasma membrane"/>
    <property type="evidence" value="ECO:0007669"/>
    <property type="project" value="UniProtKB-SubCell"/>
</dbReference>
<keyword evidence="9" id="KW-1185">Reference proteome</keyword>
<sequence length="186" mass="19974">MHIADGVLSKTVVIGADIIIAAPIIFSLIKISHKEIPKTALLSTLFFIASFIHIPLGPTSVHLIMNGLIGTLLGIHSAIAILVALFLQFLLFGYGGLTTLGVNTLNMFSGALIAYYIYRRNNLTGFLAGSLSVLVSSIMLALSLALSGKNFLEIAYLSFLAHLPIMIIEGLITMFALNYLKNQGII</sequence>
<dbReference type="NCBIfam" id="NF004909">
    <property type="entry name" value="PRK06265.2-5"/>
    <property type="match status" value="1"/>
</dbReference>
<keyword evidence="3" id="KW-1003">Cell membrane</keyword>